<proteinExistence type="inferred from homology"/>
<evidence type="ECO:0000256" key="7">
    <source>
        <dbReference type="ARBA" id="ARBA00035275"/>
    </source>
</evidence>
<accession>A0A336LST7</accession>
<evidence type="ECO:0000256" key="2">
    <source>
        <dbReference type="ARBA" id="ARBA00007596"/>
    </source>
</evidence>
<dbReference type="PANTHER" id="PTHR47037:SF1">
    <property type="entry name" value="LARGE RIBOSOMAL SUBUNIT PROTEIN BL33M"/>
    <property type="match status" value="1"/>
</dbReference>
<dbReference type="PANTHER" id="PTHR47037">
    <property type="entry name" value="39S RIBOSOMAL PROTEIN L33, MITOCHONDRIAL"/>
    <property type="match status" value="1"/>
</dbReference>
<dbReference type="SUPFAM" id="SSF57829">
    <property type="entry name" value="Zn-binding ribosomal proteins"/>
    <property type="match status" value="1"/>
</dbReference>
<evidence type="ECO:0000256" key="8">
    <source>
        <dbReference type="ARBA" id="ARBA00035436"/>
    </source>
</evidence>
<dbReference type="Gene3D" id="2.20.28.120">
    <property type="entry name" value="Ribosomal protein L33"/>
    <property type="match status" value="1"/>
</dbReference>
<reference evidence="10" key="1">
    <citation type="submission" date="2018-07" db="EMBL/GenBank/DDBJ databases">
        <authorList>
            <person name="Quirk P.G."/>
            <person name="Krulwich T.A."/>
        </authorList>
    </citation>
    <scope>NUCLEOTIDE SEQUENCE</scope>
</reference>
<evidence type="ECO:0000256" key="1">
    <source>
        <dbReference type="ARBA" id="ARBA00004173"/>
    </source>
</evidence>
<comment type="subcellular location">
    <subcellularLocation>
        <location evidence="1">Mitochondrion</location>
    </subcellularLocation>
</comment>
<evidence type="ECO:0000256" key="4">
    <source>
        <dbReference type="ARBA" id="ARBA00022980"/>
    </source>
</evidence>
<evidence type="ECO:0000256" key="9">
    <source>
        <dbReference type="ARBA" id="ARBA00038782"/>
    </source>
</evidence>
<dbReference type="AlphaFoldDB" id="A0A336LST7"/>
<dbReference type="EMBL" id="UFQT01000171">
    <property type="protein sequence ID" value="SSX21092.1"/>
    <property type="molecule type" value="Genomic_DNA"/>
</dbReference>
<protein>
    <recommendedName>
        <fullName evidence="7">Large ribosomal subunit protein bL33m</fullName>
    </recommendedName>
    <alternativeName>
        <fullName evidence="8">39S ribosomal protein L33, mitochondrial</fullName>
    </alternativeName>
</protein>
<dbReference type="InterPro" id="IPR011332">
    <property type="entry name" value="Ribosomal_zn-bd"/>
</dbReference>
<dbReference type="GO" id="GO:0005840">
    <property type="term" value="C:ribosome"/>
    <property type="evidence" value="ECO:0007669"/>
    <property type="project" value="UniProtKB-KW"/>
</dbReference>
<dbReference type="GO" id="GO:0005739">
    <property type="term" value="C:mitochondrion"/>
    <property type="evidence" value="ECO:0007669"/>
    <property type="project" value="UniProtKB-SubCell"/>
</dbReference>
<name>A0A336LST7_CULSO</name>
<comment type="subunit">
    <text evidence="9">Component of the mitochondrial ribosome large subunit (39S) which comprises a 16S rRNA and about 50 distinct proteins.</text>
</comment>
<dbReference type="InterPro" id="IPR052008">
    <property type="entry name" value="Mitoribosomal_protein_bL33"/>
</dbReference>
<dbReference type="VEuPathDB" id="VectorBase:CSON003766"/>
<dbReference type="OMA" id="NTHAPRF"/>
<keyword evidence="4" id="KW-0689">Ribosomal protein</keyword>
<dbReference type="InterPro" id="IPR038584">
    <property type="entry name" value="Ribosomal_bL33_sf"/>
</dbReference>
<dbReference type="GO" id="GO:1990904">
    <property type="term" value="C:ribonucleoprotein complex"/>
    <property type="evidence" value="ECO:0007669"/>
    <property type="project" value="UniProtKB-KW"/>
</dbReference>
<keyword evidence="6" id="KW-0687">Ribonucleoprotein</keyword>
<keyword evidence="3" id="KW-0809">Transit peptide</keyword>
<evidence type="ECO:0000256" key="6">
    <source>
        <dbReference type="ARBA" id="ARBA00023274"/>
    </source>
</evidence>
<dbReference type="FunFam" id="2.20.28.120:FF:000005">
    <property type="entry name" value="39S ribosomal protein L33, mitochondrial"/>
    <property type="match status" value="1"/>
</dbReference>
<evidence type="ECO:0000256" key="5">
    <source>
        <dbReference type="ARBA" id="ARBA00023128"/>
    </source>
</evidence>
<comment type="similarity">
    <text evidence="2">Belongs to the bacterial ribosomal protein bL33 family.</text>
</comment>
<evidence type="ECO:0000256" key="3">
    <source>
        <dbReference type="ARBA" id="ARBA00022946"/>
    </source>
</evidence>
<dbReference type="GO" id="GO:0006412">
    <property type="term" value="P:translation"/>
    <property type="evidence" value="ECO:0007669"/>
    <property type="project" value="InterPro"/>
</dbReference>
<sequence length="83" mass="10012">MKMKNKIIITPIQSKKKKKMRLTSILLKKAKSKDVMVLMESIVSGHQYNQIRERLADKLEVVRFDPYIQRMCIYRERKKIRSM</sequence>
<organism evidence="10">
    <name type="scientific">Culicoides sonorensis</name>
    <name type="common">Biting midge</name>
    <dbReference type="NCBI Taxonomy" id="179676"/>
    <lineage>
        <taxon>Eukaryota</taxon>
        <taxon>Metazoa</taxon>
        <taxon>Ecdysozoa</taxon>
        <taxon>Arthropoda</taxon>
        <taxon>Hexapoda</taxon>
        <taxon>Insecta</taxon>
        <taxon>Pterygota</taxon>
        <taxon>Neoptera</taxon>
        <taxon>Endopterygota</taxon>
        <taxon>Diptera</taxon>
        <taxon>Nematocera</taxon>
        <taxon>Chironomoidea</taxon>
        <taxon>Ceratopogonidae</taxon>
        <taxon>Ceratopogoninae</taxon>
        <taxon>Culicoides</taxon>
        <taxon>Monoculicoides</taxon>
    </lineage>
</organism>
<evidence type="ECO:0000313" key="10">
    <source>
        <dbReference type="EMBL" id="SSX21092.1"/>
    </source>
</evidence>
<gene>
    <name evidence="10" type="primary">CSON003766</name>
</gene>
<keyword evidence="5" id="KW-0496">Mitochondrion</keyword>